<keyword evidence="1" id="KW-0732">Signal</keyword>
<accession>A0A916DSP1</accession>
<dbReference type="Proteomes" id="UP001060919">
    <property type="component" value="Chromosome"/>
</dbReference>
<feature type="chain" id="PRO_5037571435" description="DUF3857 domain-containing protein" evidence="1">
    <location>
        <begin position="20"/>
        <end position="664"/>
    </location>
</feature>
<dbReference type="AlphaFoldDB" id="A0A916DSP1"/>
<gene>
    <name evidence="2" type="ORF">AsAng_0033780</name>
</gene>
<keyword evidence="3" id="KW-1185">Reference proteome</keyword>
<dbReference type="KEGG" id="aup:AsAng_0033780"/>
<dbReference type="Gene3D" id="2.60.40.3140">
    <property type="match status" value="1"/>
</dbReference>
<proteinExistence type="predicted"/>
<evidence type="ECO:0000313" key="2">
    <source>
        <dbReference type="EMBL" id="BDS12654.1"/>
    </source>
</evidence>
<name>A0A916DSP1_9BACT</name>
<reference evidence="2" key="1">
    <citation type="submission" date="2022-09" db="EMBL/GenBank/DDBJ databases">
        <title>Aureispira anguillicida sp. nov., isolated from Leptocephalus of Japanese eel Anguilla japonica.</title>
        <authorList>
            <person name="Yuasa K."/>
            <person name="Mekata T."/>
            <person name="Ikunari K."/>
        </authorList>
    </citation>
    <scope>NUCLEOTIDE SEQUENCE</scope>
    <source>
        <strain evidence="2">EL160426</strain>
    </source>
</reference>
<dbReference type="Gene3D" id="2.60.120.1130">
    <property type="match status" value="1"/>
</dbReference>
<evidence type="ECO:0008006" key="4">
    <source>
        <dbReference type="Google" id="ProtNLM"/>
    </source>
</evidence>
<evidence type="ECO:0000256" key="1">
    <source>
        <dbReference type="SAM" id="SignalP"/>
    </source>
</evidence>
<dbReference type="EMBL" id="AP026867">
    <property type="protein sequence ID" value="BDS12654.1"/>
    <property type="molecule type" value="Genomic_DNA"/>
</dbReference>
<dbReference type="Gene3D" id="3.10.620.30">
    <property type="match status" value="1"/>
</dbReference>
<feature type="signal peptide" evidence="1">
    <location>
        <begin position="1"/>
        <end position="19"/>
    </location>
</feature>
<dbReference type="RefSeq" id="WP_264788016.1">
    <property type="nucleotide sequence ID" value="NZ_AP026867.1"/>
</dbReference>
<protein>
    <recommendedName>
        <fullName evidence="4">DUF3857 domain-containing protein</fullName>
    </recommendedName>
</protein>
<sequence length="664" mass="75788">MKLTFLSLFLIVYAGSLSAQTIIPFGKPSKKELTAQYYPDDSSAVAAYLHDECKTRISYYTDINGQGGFRADLSTKLRLKIYTKEGLKYLDNSISLYINKHLDIDKLTNFRVITYNWVDGKIQKSILPQSAIKIDKQYEGVHILNYTPLDVKVGSVVDIQYTIQSPHIFDIPSWNVQADIPTKWFFYQLSHPDFIDYQVTKKGYIELTTKQNNTLSNFNYNGGSNDYQYTELEKNYTASDIPAFKVEPFLSSSNNYRGALEFDIIGHNVPGGLSFKRAYTWDNVCQTLLGSNNLGGQLEDVYFIDKDVHNLVEGLEEEQKIALTLLKHIQNRIQWNGFANFYCNNALKDIYEDKIGNSAEVNLLLVMALKSAGLKAFPVLLNTRNKGVVNPIKPSLHSFNYLIAGFEQKDGSIHLLDATDPLSTLDLLPKRCLNGQGLRLGSYASWVNLNPSKKDLESYISELTLDEEGLVQGTLKYVAKDYAAYYLRQKWLKEESVKGFVRQLDREQKYFKIGPGKVQNMDKNELPLNMNFEISLQKSCSSTNNRLVLNPIFMGRIEKNPFQASSRKYPIEFMTLAKKSFVMTIHIPENYTLESLPTPEIIKLPHKSGQFSYNATALGQKIQLVYSYKLNETTFFSDDYAHLQNFYDAIIRKQAESIILKKKS</sequence>
<evidence type="ECO:0000313" key="3">
    <source>
        <dbReference type="Proteomes" id="UP001060919"/>
    </source>
</evidence>
<organism evidence="2 3">
    <name type="scientific">Aureispira anguillae</name>
    <dbReference type="NCBI Taxonomy" id="2864201"/>
    <lineage>
        <taxon>Bacteria</taxon>
        <taxon>Pseudomonadati</taxon>
        <taxon>Bacteroidota</taxon>
        <taxon>Saprospiria</taxon>
        <taxon>Saprospirales</taxon>
        <taxon>Saprospiraceae</taxon>
        <taxon>Aureispira</taxon>
    </lineage>
</organism>